<feature type="chain" id="PRO_5019226519" description="Pectinesterase inhibitor domain-containing protein" evidence="1">
    <location>
        <begin position="34"/>
        <end position="205"/>
    </location>
</feature>
<name>A0A453E4Z7_AEGTS</name>
<dbReference type="Gramene" id="AET3Gv20222700.1">
    <property type="protein sequence ID" value="AET3Gv20222700.1"/>
    <property type="gene ID" value="AET3Gv20222700"/>
</dbReference>
<dbReference type="PANTHER" id="PTHR34838:SF8">
    <property type="entry name" value="PECTINESTERASE INHIBITOR DOMAIN-CONTAINING PROTEIN"/>
    <property type="match status" value="1"/>
</dbReference>
<reference evidence="2" key="5">
    <citation type="journal article" date="2021" name="G3 (Bethesda)">
        <title>Aegilops tauschii genome assembly Aet v5.0 features greater sequence contiguity and improved annotation.</title>
        <authorList>
            <person name="Wang L."/>
            <person name="Zhu T."/>
            <person name="Rodriguez J.C."/>
            <person name="Deal K.R."/>
            <person name="Dubcovsky J."/>
            <person name="McGuire P.E."/>
            <person name="Lux T."/>
            <person name="Spannagl M."/>
            <person name="Mayer K.F.X."/>
            <person name="Baldrich P."/>
            <person name="Meyers B.C."/>
            <person name="Huo N."/>
            <person name="Gu Y.Q."/>
            <person name="Zhou H."/>
            <person name="Devos K.M."/>
            <person name="Bennetzen J.L."/>
            <person name="Unver T."/>
            <person name="Budak H."/>
            <person name="Gulick P.J."/>
            <person name="Galiba G."/>
            <person name="Kalapos B."/>
            <person name="Nelson D.R."/>
            <person name="Li P."/>
            <person name="You F.M."/>
            <person name="Luo M.C."/>
            <person name="Dvorak J."/>
        </authorList>
    </citation>
    <scope>NUCLEOTIDE SEQUENCE [LARGE SCALE GENOMIC DNA]</scope>
    <source>
        <strain evidence="2">cv. AL8/78</strain>
    </source>
</reference>
<dbReference type="EnsemblPlants" id="AET3Gv20222700.1">
    <property type="protein sequence ID" value="AET3Gv20222700.1"/>
    <property type="gene ID" value="AET3Gv20222700"/>
</dbReference>
<reference evidence="3" key="2">
    <citation type="journal article" date="2017" name="Nat. Plants">
        <title>The Aegilops tauschii genome reveals multiple impacts of transposons.</title>
        <authorList>
            <person name="Zhao G."/>
            <person name="Zou C."/>
            <person name="Li K."/>
            <person name="Wang K."/>
            <person name="Li T."/>
            <person name="Gao L."/>
            <person name="Zhang X."/>
            <person name="Wang H."/>
            <person name="Yang Z."/>
            <person name="Liu X."/>
            <person name="Jiang W."/>
            <person name="Mao L."/>
            <person name="Kong X."/>
            <person name="Jiao Y."/>
            <person name="Jia J."/>
        </authorList>
    </citation>
    <scope>NUCLEOTIDE SEQUENCE [LARGE SCALE GENOMIC DNA]</scope>
    <source>
        <strain evidence="3">cv. AL8/78</strain>
    </source>
</reference>
<protein>
    <recommendedName>
        <fullName evidence="4">Pectinesterase inhibitor domain-containing protein</fullName>
    </recommendedName>
</protein>
<keyword evidence="3" id="KW-1185">Reference proteome</keyword>
<dbReference type="Proteomes" id="UP000015105">
    <property type="component" value="Chromosome 3D"/>
</dbReference>
<evidence type="ECO:0008006" key="4">
    <source>
        <dbReference type="Google" id="ProtNLM"/>
    </source>
</evidence>
<proteinExistence type="predicted"/>
<reference evidence="2" key="4">
    <citation type="submission" date="2019-03" db="UniProtKB">
        <authorList>
            <consortium name="EnsemblPlants"/>
        </authorList>
    </citation>
    <scope>IDENTIFICATION</scope>
</reference>
<dbReference type="InterPro" id="IPR035513">
    <property type="entry name" value="Invertase/methylesterase_inhib"/>
</dbReference>
<evidence type="ECO:0000313" key="3">
    <source>
        <dbReference type="Proteomes" id="UP000015105"/>
    </source>
</evidence>
<reference evidence="2" key="3">
    <citation type="journal article" date="2017" name="Nature">
        <title>Genome sequence of the progenitor of the wheat D genome Aegilops tauschii.</title>
        <authorList>
            <person name="Luo M.C."/>
            <person name="Gu Y.Q."/>
            <person name="Puiu D."/>
            <person name="Wang H."/>
            <person name="Twardziok S.O."/>
            <person name="Deal K.R."/>
            <person name="Huo N."/>
            <person name="Zhu T."/>
            <person name="Wang L."/>
            <person name="Wang Y."/>
            <person name="McGuire P.E."/>
            <person name="Liu S."/>
            <person name="Long H."/>
            <person name="Ramasamy R.K."/>
            <person name="Rodriguez J.C."/>
            <person name="Van S.L."/>
            <person name="Yuan L."/>
            <person name="Wang Z."/>
            <person name="Xia Z."/>
            <person name="Xiao L."/>
            <person name="Anderson O.D."/>
            <person name="Ouyang S."/>
            <person name="Liang Y."/>
            <person name="Zimin A.V."/>
            <person name="Pertea G."/>
            <person name="Qi P."/>
            <person name="Bennetzen J.L."/>
            <person name="Dai X."/>
            <person name="Dawson M.W."/>
            <person name="Muller H.G."/>
            <person name="Kugler K."/>
            <person name="Rivarola-Duarte L."/>
            <person name="Spannagl M."/>
            <person name="Mayer K.F.X."/>
            <person name="Lu F.H."/>
            <person name="Bevan M.W."/>
            <person name="Leroy P."/>
            <person name="Li P."/>
            <person name="You F.M."/>
            <person name="Sun Q."/>
            <person name="Liu Z."/>
            <person name="Lyons E."/>
            <person name="Wicker T."/>
            <person name="Salzberg S.L."/>
            <person name="Devos K.M."/>
            <person name="Dvorak J."/>
        </authorList>
    </citation>
    <scope>NUCLEOTIDE SEQUENCE [LARGE SCALE GENOMIC DNA]</scope>
    <source>
        <strain evidence="2">cv. AL8/78</strain>
    </source>
</reference>
<organism evidence="2 3">
    <name type="scientific">Aegilops tauschii subsp. strangulata</name>
    <name type="common">Goatgrass</name>
    <dbReference type="NCBI Taxonomy" id="200361"/>
    <lineage>
        <taxon>Eukaryota</taxon>
        <taxon>Viridiplantae</taxon>
        <taxon>Streptophyta</taxon>
        <taxon>Embryophyta</taxon>
        <taxon>Tracheophyta</taxon>
        <taxon>Spermatophyta</taxon>
        <taxon>Magnoliopsida</taxon>
        <taxon>Liliopsida</taxon>
        <taxon>Poales</taxon>
        <taxon>Poaceae</taxon>
        <taxon>BOP clade</taxon>
        <taxon>Pooideae</taxon>
        <taxon>Triticodae</taxon>
        <taxon>Triticeae</taxon>
        <taxon>Triticinae</taxon>
        <taxon>Aegilops</taxon>
    </lineage>
</organism>
<accession>A0A453E4Z7</accession>
<reference evidence="3" key="1">
    <citation type="journal article" date="2014" name="Science">
        <title>Ancient hybridizations among the ancestral genomes of bread wheat.</title>
        <authorList>
            <consortium name="International Wheat Genome Sequencing Consortium,"/>
            <person name="Marcussen T."/>
            <person name="Sandve S.R."/>
            <person name="Heier L."/>
            <person name="Spannagl M."/>
            <person name="Pfeifer M."/>
            <person name="Jakobsen K.S."/>
            <person name="Wulff B.B."/>
            <person name="Steuernagel B."/>
            <person name="Mayer K.F."/>
            <person name="Olsen O.A."/>
        </authorList>
    </citation>
    <scope>NUCLEOTIDE SEQUENCE [LARGE SCALE GENOMIC DNA]</scope>
    <source>
        <strain evidence="3">cv. AL8/78</strain>
    </source>
</reference>
<keyword evidence="1" id="KW-0732">Signal</keyword>
<dbReference type="AlphaFoldDB" id="A0A453E4Z7"/>
<evidence type="ECO:0000256" key="1">
    <source>
        <dbReference type="SAM" id="SignalP"/>
    </source>
</evidence>
<evidence type="ECO:0000313" key="2">
    <source>
        <dbReference type="EnsemblPlants" id="AET3Gv20222700.1"/>
    </source>
</evidence>
<dbReference type="PANTHER" id="PTHR34838">
    <property type="entry name" value="OS08G0142100 PROTEIN-RELATED"/>
    <property type="match status" value="1"/>
</dbReference>
<sequence length="205" mass="22376">TKKHLPTKREMCTLYMTMAKIILLLVLAPFCMAAASTDCRGVPALDGSSACGESCSTKLLQDLCIDVMIWGGVEISGSHKEGATGYVILAARFAVESLDATQLAARNQLSQNTSLSGQVRDAYEGCLNDYATVRSSINRVANEMLPNCRFAGVADEFARGVKSLESCWIRLMRPPVKSTPLYNLVWADRYKLLLIHLLDGKLLGI</sequence>
<feature type="signal peptide" evidence="1">
    <location>
        <begin position="1"/>
        <end position="33"/>
    </location>
</feature>
<dbReference type="SUPFAM" id="SSF101148">
    <property type="entry name" value="Plant invertase/pectin methylesterase inhibitor"/>
    <property type="match status" value="1"/>
</dbReference>